<evidence type="ECO:0000313" key="3">
    <source>
        <dbReference type="EMBL" id="KAG5418803.1"/>
    </source>
</evidence>
<comment type="similarity">
    <text evidence="1">Belongs to the Luc7 family.</text>
</comment>
<dbReference type="PANTHER" id="PTHR12375">
    <property type="entry name" value="RNA-BINDING PROTEIN LUC7-RELATED"/>
    <property type="match status" value="1"/>
</dbReference>
<dbReference type="GO" id="GO:0006376">
    <property type="term" value="P:mRNA splice site recognition"/>
    <property type="evidence" value="ECO:0007669"/>
    <property type="project" value="InterPro"/>
</dbReference>
<name>A0A8H7ZGT9_9ASCO</name>
<dbReference type="GO" id="GO:0003729">
    <property type="term" value="F:mRNA binding"/>
    <property type="evidence" value="ECO:0007669"/>
    <property type="project" value="InterPro"/>
</dbReference>
<dbReference type="GeneID" id="93652150"/>
<dbReference type="GO" id="GO:0005685">
    <property type="term" value="C:U1 snRNP"/>
    <property type="evidence" value="ECO:0007669"/>
    <property type="project" value="InterPro"/>
</dbReference>
<proteinExistence type="inferred from homology"/>
<accession>A0A8H7ZGT9</accession>
<dbReference type="EMBL" id="JAEOAQ010000004">
    <property type="protein sequence ID" value="KAG5418803.1"/>
    <property type="molecule type" value="Genomic_DNA"/>
</dbReference>
<dbReference type="InterPro" id="IPR004882">
    <property type="entry name" value="Luc7-rel"/>
</dbReference>
<protein>
    <submittedName>
        <fullName evidence="3">LUC7</fullName>
    </submittedName>
</protein>
<feature type="region of interest" description="Disordered" evidence="2">
    <location>
        <begin position="1"/>
        <end position="26"/>
    </location>
</feature>
<dbReference type="Pfam" id="PF03194">
    <property type="entry name" value="LUC7"/>
    <property type="match status" value="1"/>
</dbReference>
<sequence length="238" mass="27766">MAEEQRRQIEQLMGRQSSSIRRYRDPDMTSPQVCKAFVVGICPHDLFVGTKSDLGKCPNLHLQKHKLEYEYKTKKLGQKFPDMEAAYFDILQKYIRDLDRTISVAQKRLEHTPEEKEKIAQVTKELDELDVEIGLMIQELNYLIKLNQDDDQILKIIDLSIKLNQKSKERDTASKQARNVIENVGQTSQQKLQVCDGCGAYLSRLDNDRRLADHFIGKIHLGYVQLRRAYDEMKNKMH</sequence>
<gene>
    <name evidence="3" type="ORF">I9W82_003521</name>
</gene>
<evidence type="ECO:0000256" key="2">
    <source>
        <dbReference type="SAM" id="MobiDB-lite"/>
    </source>
</evidence>
<dbReference type="Proteomes" id="UP000669133">
    <property type="component" value="Unassembled WGS sequence"/>
</dbReference>
<dbReference type="OrthoDB" id="153872at2759"/>
<evidence type="ECO:0000256" key="1">
    <source>
        <dbReference type="ARBA" id="ARBA00005655"/>
    </source>
</evidence>
<dbReference type="AlphaFoldDB" id="A0A8H7ZGT9"/>
<evidence type="ECO:0000313" key="4">
    <source>
        <dbReference type="Proteomes" id="UP000669133"/>
    </source>
</evidence>
<comment type="caution">
    <text evidence="3">The sequence shown here is derived from an EMBL/GenBank/DDBJ whole genome shotgun (WGS) entry which is preliminary data.</text>
</comment>
<dbReference type="RefSeq" id="XP_067547919.1">
    <property type="nucleotide sequence ID" value="XM_067692496.1"/>
</dbReference>
<organism evidence="3 4">
    <name type="scientific">Candida metapsilosis</name>
    <dbReference type="NCBI Taxonomy" id="273372"/>
    <lineage>
        <taxon>Eukaryota</taxon>
        <taxon>Fungi</taxon>
        <taxon>Dikarya</taxon>
        <taxon>Ascomycota</taxon>
        <taxon>Saccharomycotina</taxon>
        <taxon>Pichiomycetes</taxon>
        <taxon>Debaryomycetaceae</taxon>
        <taxon>Candida/Lodderomyces clade</taxon>
        <taxon>Candida</taxon>
    </lineage>
</organism>
<reference evidence="3 4" key="1">
    <citation type="submission" date="2020-12" db="EMBL/GenBank/DDBJ databases">
        <title>Effect of drift, selection, and recombination on the evolution of hybrid genomes in Candida yeast pathogens.</title>
        <authorList>
            <person name="Mixao V."/>
            <person name="Ksiezopolska E."/>
            <person name="Saus E."/>
            <person name="Boekhout T."/>
            <person name="Gacser A."/>
            <person name="Gabaldon T."/>
        </authorList>
    </citation>
    <scope>NUCLEOTIDE SEQUENCE [LARGE SCALE GENOMIC DNA]</scope>
    <source>
        <strain evidence="3 4">BP57</strain>
    </source>
</reference>
<keyword evidence="4" id="KW-1185">Reference proteome</keyword>